<keyword evidence="1" id="KW-0732">Signal</keyword>
<feature type="chain" id="PRO_5039346689" evidence="1">
    <location>
        <begin position="24"/>
        <end position="151"/>
    </location>
</feature>
<evidence type="ECO:0000313" key="2">
    <source>
        <dbReference type="EMBL" id="MBO8434177.1"/>
    </source>
</evidence>
<protein>
    <submittedName>
        <fullName evidence="2">Uncharacterized protein</fullName>
    </submittedName>
</protein>
<name>A0A9D9DU44_9FIRM</name>
<accession>A0A9D9DU44</accession>
<reference evidence="2" key="2">
    <citation type="journal article" date="2021" name="PeerJ">
        <title>Extensive microbial diversity within the chicken gut microbiome revealed by metagenomics and culture.</title>
        <authorList>
            <person name="Gilroy R."/>
            <person name="Ravi A."/>
            <person name="Getino M."/>
            <person name="Pursley I."/>
            <person name="Horton D.L."/>
            <person name="Alikhan N.F."/>
            <person name="Baker D."/>
            <person name="Gharbi K."/>
            <person name="Hall N."/>
            <person name="Watson M."/>
            <person name="Adriaenssens E.M."/>
            <person name="Foster-Nyarko E."/>
            <person name="Jarju S."/>
            <person name="Secka A."/>
            <person name="Antonio M."/>
            <person name="Oren A."/>
            <person name="Chaudhuri R.R."/>
            <person name="La Ragione R."/>
            <person name="Hildebrand F."/>
            <person name="Pallen M.J."/>
        </authorList>
    </citation>
    <scope>NUCLEOTIDE SEQUENCE</scope>
    <source>
        <strain evidence="2">F6-4510</strain>
    </source>
</reference>
<organism evidence="2 3">
    <name type="scientific">Candidatus Fimicola merdigallinarum</name>
    <dbReference type="NCBI Taxonomy" id="2840819"/>
    <lineage>
        <taxon>Bacteria</taxon>
        <taxon>Bacillati</taxon>
        <taxon>Bacillota</taxon>
        <taxon>Clostridia</taxon>
        <taxon>Lachnospirales</taxon>
        <taxon>Lachnospiraceae</taxon>
        <taxon>Lachnospiraceae incertae sedis</taxon>
        <taxon>Candidatus Fimicola</taxon>
    </lineage>
</organism>
<dbReference type="Proteomes" id="UP000823611">
    <property type="component" value="Unassembled WGS sequence"/>
</dbReference>
<reference evidence="2" key="1">
    <citation type="submission" date="2020-10" db="EMBL/GenBank/DDBJ databases">
        <authorList>
            <person name="Gilroy R."/>
        </authorList>
    </citation>
    <scope>NUCLEOTIDE SEQUENCE</scope>
    <source>
        <strain evidence="2">F6-4510</strain>
    </source>
</reference>
<feature type="signal peptide" evidence="1">
    <location>
        <begin position="1"/>
        <end position="23"/>
    </location>
</feature>
<sequence length="151" mass="16341">MKNKFIGFFVLMFVLIAPTFVYADQISSNKVEFAVTSGIELGNTESTFDKTRTITGSSESGSLISITLSKKNASGVLNNYASYQIEVGPVGLFSQTVELEIGENVVSVVAEKEGKKSSSGQCVIKRKNRQIKKELETGVSIPGISSKVSRY</sequence>
<proteinExistence type="predicted"/>
<comment type="caution">
    <text evidence="2">The sequence shown here is derived from an EMBL/GenBank/DDBJ whole genome shotgun (WGS) entry which is preliminary data.</text>
</comment>
<gene>
    <name evidence="2" type="ORF">IAC55_02480</name>
</gene>
<evidence type="ECO:0000313" key="3">
    <source>
        <dbReference type="Proteomes" id="UP000823611"/>
    </source>
</evidence>
<dbReference type="EMBL" id="JADIMX010000049">
    <property type="protein sequence ID" value="MBO8434177.1"/>
    <property type="molecule type" value="Genomic_DNA"/>
</dbReference>
<dbReference type="AlphaFoldDB" id="A0A9D9DU44"/>
<evidence type="ECO:0000256" key="1">
    <source>
        <dbReference type="SAM" id="SignalP"/>
    </source>
</evidence>